<evidence type="ECO:0000313" key="5">
    <source>
        <dbReference type="EMBL" id="MFD5102466.1"/>
    </source>
</evidence>
<dbReference type="EMBL" id="JBHXIJ010000248">
    <property type="protein sequence ID" value="MFD5102466.1"/>
    <property type="molecule type" value="Genomic_DNA"/>
</dbReference>
<dbReference type="InterPro" id="IPR009430">
    <property type="entry name" value="GvpL/GvpF"/>
</dbReference>
<sequence>MTEPTAPNGLPGPTPPTGDVTYVYGVAAPHGALHDVVESLRGVAGAPVRPVADEAGGLVVLVSDVPAADFEAAPLAAHFEDLLWLEAVARAHHGVIDAVAARGTVLPLRLATIYRDDDRVREMITADRAAFTRRLAHLDGSVEWGVKVYLAAAPPPAAAEPAPEPGLSPGRAYLRGRHQERNARQDSFREAADSARRVEAAAGAHAVEHVRHRPQQGPLAEGAGENITNDAYLVPRDRTDDFRRAVERVAQESTAIRVEITGPWAPYSFAAPGPDESGARDRAVTT</sequence>
<comment type="subcellular location">
    <subcellularLocation>
        <location evidence="2">Gas vesicle</location>
    </subcellularLocation>
</comment>
<proteinExistence type="inferred from homology"/>
<feature type="region of interest" description="Disordered" evidence="4">
    <location>
        <begin position="205"/>
        <end position="224"/>
    </location>
</feature>
<dbReference type="PANTHER" id="PTHR36852">
    <property type="entry name" value="PROTEIN GVPL 2"/>
    <property type="match status" value="1"/>
</dbReference>
<evidence type="ECO:0000256" key="1">
    <source>
        <dbReference type="ARBA" id="ARBA00022987"/>
    </source>
</evidence>
<evidence type="ECO:0000256" key="2">
    <source>
        <dbReference type="ARBA" id="ARBA00035108"/>
    </source>
</evidence>
<accession>A0ABW6FRW9</accession>
<comment type="caution">
    <text evidence="5">The sequence shown here is derived from an EMBL/GenBank/DDBJ whole genome shotgun (WGS) entry which is preliminary data.</text>
</comment>
<gene>
    <name evidence="5" type="ORF">ACFWJN_26345</name>
</gene>
<protein>
    <submittedName>
        <fullName evidence="5">GvpL/GvpF family gas vesicle protein</fullName>
    </submittedName>
</protein>
<evidence type="ECO:0000313" key="6">
    <source>
        <dbReference type="Proteomes" id="UP001598448"/>
    </source>
</evidence>
<keyword evidence="1" id="KW-0304">Gas vesicle</keyword>
<reference evidence="5 6" key="1">
    <citation type="submission" date="2024-09" db="EMBL/GenBank/DDBJ databases">
        <title>The Natural Products Discovery Center: Release of the First 8490 Sequenced Strains for Exploring Actinobacteria Biosynthetic Diversity.</title>
        <authorList>
            <person name="Kalkreuter E."/>
            <person name="Kautsar S.A."/>
            <person name="Yang D."/>
            <person name="Bader C.D."/>
            <person name="Teijaro C.N."/>
            <person name="Fluegel L."/>
            <person name="Davis C.M."/>
            <person name="Simpson J.R."/>
            <person name="Lauterbach L."/>
            <person name="Steele A.D."/>
            <person name="Gui C."/>
            <person name="Meng S."/>
            <person name="Li G."/>
            <person name="Viehrig K."/>
            <person name="Ye F."/>
            <person name="Su P."/>
            <person name="Kiefer A.F."/>
            <person name="Nichols A."/>
            <person name="Cepeda A.J."/>
            <person name="Yan W."/>
            <person name="Fan B."/>
            <person name="Jiang Y."/>
            <person name="Adhikari A."/>
            <person name="Zheng C.-J."/>
            <person name="Schuster L."/>
            <person name="Cowan T.M."/>
            <person name="Smanski M.J."/>
            <person name="Chevrette M.G."/>
            <person name="De Carvalho L.P.S."/>
            <person name="Shen B."/>
        </authorList>
    </citation>
    <scope>NUCLEOTIDE SEQUENCE [LARGE SCALE GENOMIC DNA]</scope>
    <source>
        <strain evidence="5 6">NPDC058348</strain>
    </source>
</reference>
<evidence type="ECO:0000256" key="4">
    <source>
        <dbReference type="SAM" id="MobiDB-lite"/>
    </source>
</evidence>
<dbReference type="Pfam" id="PF06386">
    <property type="entry name" value="GvpL_GvpF"/>
    <property type="match status" value="1"/>
</dbReference>
<keyword evidence="6" id="KW-1185">Reference proteome</keyword>
<dbReference type="Proteomes" id="UP001598448">
    <property type="component" value="Unassembled WGS sequence"/>
</dbReference>
<organism evidence="5 6">
    <name type="scientific">Streptomyces albidochromogenes</name>
    <dbReference type="NCBI Taxonomy" id="329524"/>
    <lineage>
        <taxon>Bacteria</taxon>
        <taxon>Bacillati</taxon>
        <taxon>Actinomycetota</taxon>
        <taxon>Actinomycetes</taxon>
        <taxon>Kitasatosporales</taxon>
        <taxon>Streptomycetaceae</taxon>
        <taxon>Streptomyces</taxon>
    </lineage>
</organism>
<name>A0ABW6FRW9_9ACTN</name>
<dbReference type="RefSeq" id="WP_386719419.1">
    <property type="nucleotide sequence ID" value="NZ_JBHXIJ010000248.1"/>
</dbReference>
<evidence type="ECO:0000256" key="3">
    <source>
        <dbReference type="ARBA" id="ARBA00035643"/>
    </source>
</evidence>
<feature type="region of interest" description="Disordered" evidence="4">
    <location>
        <begin position="265"/>
        <end position="286"/>
    </location>
</feature>
<feature type="compositionally biased region" description="Basic and acidic residues" evidence="4">
    <location>
        <begin position="277"/>
        <end position="286"/>
    </location>
</feature>
<comment type="similarity">
    <text evidence="3">Belongs to the gas vesicle GvpF/GvpL family.</text>
</comment>
<dbReference type="PANTHER" id="PTHR36852:SF1">
    <property type="entry name" value="PROTEIN GVPL 2"/>
    <property type="match status" value="1"/>
</dbReference>